<reference evidence="4" key="1">
    <citation type="submission" date="2021-01" db="EMBL/GenBank/DDBJ databases">
        <authorList>
            <person name="Corre E."/>
            <person name="Pelletier E."/>
            <person name="Niang G."/>
            <person name="Scheremetjew M."/>
            <person name="Finn R."/>
            <person name="Kale V."/>
            <person name="Holt S."/>
            <person name="Cochrane G."/>
            <person name="Meng A."/>
            <person name="Brown T."/>
            <person name="Cohen L."/>
        </authorList>
    </citation>
    <scope>NUCLEOTIDE SEQUENCE</scope>
    <source>
        <strain evidence="4">CCMP1756</strain>
    </source>
</reference>
<reference evidence="5" key="2">
    <citation type="submission" date="2021-11" db="EMBL/GenBank/DDBJ databases">
        <authorList>
            <consortium name="Genoscope - CEA"/>
            <person name="William W."/>
        </authorList>
    </citation>
    <scope>NUCLEOTIDE SEQUENCE</scope>
</reference>
<dbReference type="Pfam" id="PF00956">
    <property type="entry name" value="NAP"/>
    <property type="match status" value="1"/>
</dbReference>
<evidence type="ECO:0000256" key="2">
    <source>
        <dbReference type="RuleBase" id="RU003876"/>
    </source>
</evidence>
<keyword evidence="6" id="KW-1185">Reference proteome</keyword>
<name>A0A7S3ZT43_9STRA</name>
<dbReference type="InterPro" id="IPR002164">
    <property type="entry name" value="NAP_family"/>
</dbReference>
<dbReference type="EMBL" id="HBIW01009549">
    <property type="protein sequence ID" value="CAE0692712.1"/>
    <property type="molecule type" value="Transcribed_RNA"/>
</dbReference>
<evidence type="ECO:0000313" key="4">
    <source>
        <dbReference type="EMBL" id="CAE0692712.1"/>
    </source>
</evidence>
<feature type="region of interest" description="Disordered" evidence="3">
    <location>
        <begin position="86"/>
        <end position="138"/>
    </location>
</feature>
<sequence>MRRESTWRSLSQPVLAIDSKRRPRLQNSAERLTSLLHASPDSHRSRRRSRAGLRSDRNQLAPRLPQQGDFRRARNTAMAAKDLEKLNLNDTDPGIPPPPPGGGGFSFASAPAGAPKEGFSFNMPPAPPAADDDDDDDEMKLPAAVLGRVLGLRALHEKREEVMQEYVKERAALEAKYREKIDPILQDRSRVINGKLEPSLSHEDQQTVAKAGTSGNDEKGVPDFWLSACGRHDAFGGTIEESDVAALRCLTDVRCIDDDDLTGFKLEFEFAPNPFFFDTVLTKSYKVPNLVDSNGQPELEKIQGCTINWKENKDLTKREVKKKQKAKRGRNAGATRVVTKIEDKPSFFRFFESIPLPGCDDDDDEDVEDLRDKIDADVELAFALRNEVVPHAILWFTGEAVDDDDEDFDEVEVSDEEED</sequence>
<dbReference type="OrthoDB" id="27325at2759"/>
<dbReference type="GO" id="GO:0005634">
    <property type="term" value="C:nucleus"/>
    <property type="evidence" value="ECO:0007669"/>
    <property type="project" value="InterPro"/>
</dbReference>
<dbReference type="PANTHER" id="PTHR11875">
    <property type="entry name" value="TESTIS-SPECIFIC Y-ENCODED PROTEIN"/>
    <property type="match status" value="1"/>
</dbReference>
<proteinExistence type="inferred from homology"/>
<dbReference type="SUPFAM" id="SSF143113">
    <property type="entry name" value="NAP-like"/>
    <property type="match status" value="1"/>
</dbReference>
<evidence type="ECO:0000256" key="3">
    <source>
        <dbReference type="SAM" id="MobiDB-lite"/>
    </source>
</evidence>
<protein>
    <recommendedName>
        <fullName evidence="7">Nucleosome assembly protein</fullName>
    </recommendedName>
</protein>
<dbReference type="Gene3D" id="1.20.5.1500">
    <property type="match status" value="1"/>
</dbReference>
<evidence type="ECO:0000313" key="6">
    <source>
        <dbReference type="Proteomes" id="UP000789595"/>
    </source>
</evidence>
<dbReference type="Proteomes" id="UP000789595">
    <property type="component" value="Unassembled WGS sequence"/>
</dbReference>
<evidence type="ECO:0000256" key="1">
    <source>
        <dbReference type="ARBA" id="ARBA00009947"/>
    </source>
</evidence>
<accession>A0A7S3ZT43</accession>
<comment type="similarity">
    <text evidence="1 2">Belongs to the nucleosome assembly protein (NAP) family.</text>
</comment>
<dbReference type="InterPro" id="IPR037231">
    <property type="entry name" value="NAP-like_sf"/>
</dbReference>
<organism evidence="4">
    <name type="scientific">Pelagomonas calceolata</name>
    <dbReference type="NCBI Taxonomy" id="35677"/>
    <lineage>
        <taxon>Eukaryota</taxon>
        <taxon>Sar</taxon>
        <taxon>Stramenopiles</taxon>
        <taxon>Ochrophyta</taxon>
        <taxon>Pelagophyceae</taxon>
        <taxon>Pelagomonadales</taxon>
        <taxon>Pelagomonadaceae</taxon>
        <taxon>Pelagomonas</taxon>
    </lineage>
</organism>
<feature type="region of interest" description="Disordered" evidence="3">
    <location>
        <begin position="32"/>
        <end position="71"/>
    </location>
</feature>
<evidence type="ECO:0000313" key="5">
    <source>
        <dbReference type="EMBL" id="CAH0371208.1"/>
    </source>
</evidence>
<feature type="compositionally biased region" description="Low complexity" evidence="3">
    <location>
        <begin position="106"/>
        <end position="115"/>
    </location>
</feature>
<dbReference type="Gene3D" id="3.30.1120.90">
    <property type="entry name" value="Nucleosome assembly protein"/>
    <property type="match status" value="1"/>
</dbReference>
<evidence type="ECO:0008006" key="7">
    <source>
        <dbReference type="Google" id="ProtNLM"/>
    </source>
</evidence>
<dbReference type="AlphaFoldDB" id="A0A7S3ZT43"/>
<gene>
    <name evidence="4" type="ORF">PCAL00307_LOCUS8148</name>
    <name evidence="5" type="ORF">PECAL_3P11380</name>
</gene>
<dbReference type="EMBL" id="CAKKNE010000003">
    <property type="protein sequence ID" value="CAH0371208.1"/>
    <property type="molecule type" value="Genomic_DNA"/>
</dbReference>
<dbReference type="GO" id="GO:0006334">
    <property type="term" value="P:nucleosome assembly"/>
    <property type="evidence" value="ECO:0007669"/>
    <property type="project" value="InterPro"/>
</dbReference>